<dbReference type="Gene3D" id="1.10.12.10">
    <property type="entry name" value="Lyase 2-enoyl-coa Hydratase, Chain A, domain 2"/>
    <property type="match status" value="1"/>
</dbReference>
<dbReference type="SUPFAM" id="SSF52096">
    <property type="entry name" value="ClpP/crotonase"/>
    <property type="match status" value="1"/>
</dbReference>
<dbReference type="RefSeq" id="WP_091932679.1">
    <property type="nucleotide sequence ID" value="NZ_FNCY01000001.1"/>
</dbReference>
<dbReference type="PANTHER" id="PTHR42964">
    <property type="entry name" value="ENOYL-COA HYDRATASE"/>
    <property type="match status" value="1"/>
</dbReference>
<dbReference type="GO" id="GO:0003824">
    <property type="term" value="F:catalytic activity"/>
    <property type="evidence" value="ECO:0007669"/>
    <property type="project" value="UniProtKB-ARBA"/>
</dbReference>
<dbReference type="CDD" id="cd06558">
    <property type="entry name" value="crotonase-like"/>
    <property type="match status" value="1"/>
</dbReference>
<dbReference type="AlphaFoldDB" id="A0A1G7WAT3"/>
<dbReference type="Pfam" id="PF00378">
    <property type="entry name" value="ECH_1"/>
    <property type="match status" value="1"/>
</dbReference>
<dbReference type="Proteomes" id="UP000198607">
    <property type="component" value="Unassembled WGS sequence"/>
</dbReference>
<dbReference type="InterPro" id="IPR014748">
    <property type="entry name" value="Enoyl-CoA_hydra_C"/>
</dbReference>
<reference evidence="2 3" key="1">
    <citation type="submission" date="2016-10" db="EMBL/GenBank/DDBJ databases">
        <authorList>
            <person name="de Groot N.N."/>
        </authorList>
    </citation>
    <scope>NUCLEOTIDE SEQUENCE [LARGE SCALE GENOMIC DNA]</scope>
    <source>
        <strain evidence="2 3">DSM 5885</strain>
    </source>
</reference>
<dbReference type="PANTHER" id="PTHR42964:SF1">
    <property type="entry name" value="POLYKETIDE BIOSYNTHESIS ENOYL-COA HYDRATASE PKSH-RELATED"/>
    <property type="match status" value="1"/>
</dbReference>
<dbReference type="GO" id="GO:0008300">
    <property type="term" value="P:isoprenoid catabolic process"/>
    <property type="evidence" value="ECO:0007669"/>
    <property type="project" value="TreeGrafter"/>
</dbReference>
<keyword evidence="3" id="KW-1185">Reference proteome</keyword>
<evidence type="ECO:0000313" key="3">
    <source>
        <dbReference type="Proteomes" id="UP000198607"/>
    </source>
</evidence>
<evidence type="ECO:0000313" key="2">
    <source>
        <dbReference type="EMBL" id="SDG68964.1"/>
    </source>
</evidence>
<dbReference type="InterPro" id="IPR001753">
    <property type="entry name" value="Enoyl-CoA_hydra/iso"/>
</dbReference>
<dbReference type="EMBL" id="FNCY01000001">
    <property type="protein sequence ID" value="SDG68964.1"/>
    <property type="molecule type" value="Genomic_DNA"/>
</dbReference>
<organism evidence="2 3">
    <name type="scientific">Propionivibrio dicarboxylicus</name>
    <dbReference type="NCBI Taxonomy" id="83767"/>
    <lineage>
        <taxon>Bacteria</taxon>
        <taxon>Pseudomonadati</taxon>
        <taxon>Pseudomonadota</taxon>
        <taxon>Betaproteobacteria</taxon>
        <taxon>Rhodocyclales</taxon>
        <taxon>Rhodocyclaceae</taxon>
        <taxon>Propionivibrio</taxon>
    </lineage>
</organism>
<accession>A0A1G7WAT3</accession>
<dbReference type="InterPro" id="IPR051683">
    <property type="entry name" value="Enoyl-CoA_Hydratase/Isomerase"/>
</dbReference>
<gene>
    <name evidence="2" type="ORF">SAMN05660652_00458</name>
</gene>
<comment type="similarity">
    <text evidence="1">Belongs to the enoyl-CoA hydratase/isomerase family.</text>
</comment>
<protein>
    <submittedName>
        <fullName evidence="2">Methylglutaconyl-CoA hydratase</fullName>
    </submittedName>
</protein>
<dbReference type="OrthoDB" id="9807606at2"/>
<dbReference type="Gene3D" id="3.90.226.10">
    <property type="entry name" value="2-enoyl-CoA Hydratase, Chain A, domain 1"/>
    <property type="match status" value="1"/>
</dbReference>
<dbReference type="InterPro" id="IPR029045">
    <property type="entry name" value="ClpP/crotonase-like_dom_sf"/>
</dbReference>
<sequence>MYQSIITEIDDGVGILTLNRPTRHNALDETLINEITAGLQDLETNPRVHLVVLSSVGKSFCAGADISWLKRETSNTLEENLRDARNLGRLMTTLNNLRKPTIGRIQGPTFGSGVGLVACCDIAIATYDAQFALSDVKLGIIPAVVSPFIMAAVGERFVRRYTLSAERFSAAEAYRIGLVHEVVPDETELDQALIEIVDSLLKNGPQAMAECKSLVRDLSARPIDDDIIEEAAQRMARVRSSAEGREGLTAFIEKRKPNWIA</sequence>
<dbReference type="STRING" id="83767.SAMN05660652_00458"/>
<name>A0A1G7WAT3_9RHOO</name>
<proteinExistence type="inferred from homology"/>
<evidence type="ECO:0000256" key="1">
    <source>
        <dbReference type="ARBA" id="ARBA00005254"/>
    </source>
</evidence>